<gene>
    <name evidence="2" type="ORF">GCM10007170_30770</name>
</gene>
<feature type="domain" description="TfoX N-terminal" evidence="1">
    <location>
        <begin position="31"/>
        <end position="104"/>
    </location>
</feature>
<dbReference type="InterPro" id="IPR007076">
    <property type="entry name" value="TfoX_N"/>
</dbReference>
<dbReference type="RefSeq" id="WP_188572455.1">
    <property type="nucleotide sequence ID" value="NZ_BMFW01000017.1"/>
</dbReference>
<keyword evidence="3" id="KW-1185">Reference proteome</keyword>
<organism evidence="2 3">
    <name type="scientific">Arthrobacter liuii</name>
    <dbReference type="NCBI Taxonomy" id="1476996"/>
    <lineage>
        <taxon>Bacteria</taxon>
        <taxon>Bacillati</taxon>
        <taxon>Actinomycetota</taxon>
        <taxon>Actinomycetes</taxon>
        <taxon>Micrococcales</taxon>
        <taxon>Micrococcaceae</taxon>
        <taxon>Arthrobacter</taxon>
    </lineage>
</organism>
<sequence>MLPEERFNMLVGEFASSPGVSVPGEPGGRGFGSSALKVNGSIFAMISGGKLVLKLPHARVDTLMRAGAGTPFDAGKGRPMKEWLTVTADDNESWLALAREALDFVGSTHQ</sequence>
<reference evidence="3" key="1">
    <citation type="journal article" date="2019" name="Int. J. Syst. Evol. Microbiol.">
        <title>The Global Catalogue of Microorganisms (GCM) 10K type strain sequencing project: providing services to taxonomists for standard genome sequencing and annotation.</title>
        <authorList>
            <consortium name="The Broad Institute Genomics Platform"/>
            <consortium name="The Broad Institute Genome Sequencing Center for Infectious Disease"/>
            <person name="Wu L."/>
            <person name="Ma J."/>
        </authorList>
    </citation>
    <scope>NUCLEOTIDE SEQUENCE [LARGE SCALE GENOMIC DNA]</scope>
    <source>
        <strain evidence="3">CGMCC 1.12778</strain>
    </source>
</reference>
<accession>A0ABQ2AY69</accession>
<comment type="caution">
    <text evidence="2">The sequence shown here is derived from an EMBL/GenBank/DDBJ whole genome shotgun (WGS) entry which is preliminary data.</text>
</comment>
<evidence type="ECO:0000313" key="3">
    <source>
        <dbReference type="Proteomes" id="UP000643279"/>
    </source>
</evidence>
<dbReference type="SUPFAM" id="SSF159894">
    <property type="entry name" value="YgaC/TfoX-N like"/>
    <property type="match status" value="1"/>
</dbReference>
<evidence type="ECO:0000313" key="2">
    <source>
        <dbReference type="EMBL" id="GGH98376.1"/>
    </source>
</evidence>
<protein>
    <recommendedName>
        <fullName evidence="1">TfoX N-terminal domain-containing protein</fullName>
    </recommendedName>
</protein>
<dbReference type="EMBL" id="BMFW01000017">
    <property type="protein sequence ID" value="GGH98376.1"/>
    <property type="molecule type" value="Genomic_DNA"/>
</dbReference>
<proteinExistence type="predicted"/>
<dbReference type="Proteomes" id="UP000643279">
    <property type="component" value="Unassembled WGS sequence"/>
</dbReference>
<name>A0ABQ2AY69_9MICC</name>
<evidence type="ECO:0000259" key="1">
    <source>
        <dbReference type="Pfam" id="PF04993"/>
    </source>
</evidence>
<dbReference type="Gene3D" id="3.30.1460.30">
    <property type="entry name" value="YgaC/TfoX-N like chaperone"/>
    <property type="match status" value="1"/>
</dbReference>
<dbReference type="Pfam" id="PF04993">
    <property type="entry name" value="TfoX_N"/>
    <property type="match status" value="1"/>
</dbReference>